<keyword evidence="11" id="KW-1185">Reference proteome</keyword>
<feature type="binding site" evidence="8">
    <location>
        <position position="149"/>
    </location>
    <ligand>
        <name>substrate</name>
    </ligand>
</feature>
<comment type="caution">
    <text evidence="10">The sequence shown here is derived from an EMBL/GenBank/DDBJ whole genome shotgun (WGS) entry which is preliminary data.</text>
</comment>
<evidence type="ECO:0000256" key="9">
    <source>
        <dbReference type="PROSITE-ProRule" id="PRU10125"/>
    </source>
</evidence>
<comment type="subcellular location">
    <subcellularLocation>
        <location evidence="8">Cytoplasm</location>
    </subcellularLocation>
</comment>
<comment type="subunit">
    <text evidence="8">Homodimer.</text>
</comment>
<name>A0ABS7P8U7_9SPHN</name>
<proteinExistence type="inferred from homology"/>
<dbReference type="InterPro" id="IPR018510">
    <property type="entry name" value="DAP_epimerase_AS"/>
</dbReference>
<evidence type="ECO:0000256" key="3">
    <source>
        <dbReference type="ARBA" id="ARBA00013080"/>
    </source>
</evidence>
<feature type="active site" description="Proton donor" evidence="8">
    <location>
        <position position="74"/>
    </location>
</feature>
<dbReference type="EC" id="5.1.1.7" evidence="3 8"/>
<feature type="binding site" evidence="8">
    <location>
        <position position="13"/>
    </location>
    <ligand>
        <name>substrate</name>
    </ligand>
</feature>
<feature type="site" description="Could be important to modulate the pK values of the two catalytic cysteine residues" evidence="8">
    <location>
        <position position="151"/>
    </location>
</feature>
<feature type="binding site" evidence="8">
    <location>
        <position position="182"/>
    </location>
    <ligand>
        <name>substrate</name>
    </ligand>
</feature>
<feature type="binding site" evidence="8">
    <location>
        <begin position="75"/>
        <end position="76"/>
    </location>
    <ligand>
        <name>substrate</name>
    </ligand>
</feature>
<evidence type="ECO:0000313" key="11">
    <source>
        <dbReference type="Proteomes" id="UP000759298"/>
    </source>
</evidence>
<dbReference type="HAMAP" id="MF_00197">
    <property type="entry name" value="DAP_epimerase"/>
    <property type="match status" value="1"/>
</dbReference>
<sequence length="269" mass="29090">MRLPFIKMHGLGNDFVILDGREIDLPSLDTAQIRALADRHRGIGFDQLIVLRPSDEADLAMRIHNADGGEVEACGNATRAVAVLHGQPASIATAGGTLRVRPGENMAEAAMGRARFDWQDIPLAYAMDTREMPLGWDMLERPSAVNVGNPHIVFFVDDARAVPLETLGPEIETDPLFPERINVNVAQILSRKAIRLRVWERGAGLTLACGTGACATATVAYRQGLVDAEVEVTLPGGTLTIRHDEEGGIHMAGPASEAFRGTFELDDYS</sequence>
<protein>
    <recommendedName>
        <fullName evidence="3 8">Diaminopimelate epimerase</fullName>
        <shortName evidence="8">DAP epimerase</shortName>
        <ecNumber evidence="3 8">5.1.1.7</ecNumber>
    </recommendedName>
    <alternativeName>
        <fullName evidence="8">PLP-independent amino acid racemase</fullName>
    </alternativeName>
</protein>
<evidence type="ECO:0000256" key="1">
    <source>
        <dbReference type="ARBA" id="ARBA00005196"/>
    </source>
</evidence>
<comment type="function">
    <text evidence="8">Catalyzes the stereoinversion of LL-2,6-diaminopimelate (L,L-DAP) to meso-diaminopimelate (meso-DAP), a precursor of L-lysine and an essential component of the bacterial peptidoglycan.</text>
</comment>
<dbReference type="PANTHER" id="PTHR31689:SF0">
    <property type="entry name" value="DIAMINOPIMELATE EPIMERASE"/>
    <property type="match status" value="1"/>
</dbReference>
<dbReference type="Proteomes" id="UP000759298">
    <property type="component" value="Unassembled WGS sequence"/>
</dbReference>
<accession>A0ABS7P8U7</accession>
<dbReference type="PROSITE" id="PS01326">
    <property type="entry name" value="DAP_EPIMERASE"/>
    <property type="match status" value="1"/>
</dbReference>
<keyword evidence="6 8" id="KW-0413">Isomerase</keyword>
<feature type="binding site" evidence="8">
    <location>
        <position position="65"/>
    </location>
    <ligand>
        <name>substrate</name>
    </ligand>
</feature>
<reference evidence="10 11" key="1">
    <citation type="submission" date="2021-07" db="EMBL/GenBank/DDBJ databases">
        <title>Alteriqipengyuania abyssalis NZ-12B nov, sp.nov isolated from deep sea sponge in pacific ocean.</title>
        <authorList>
            <person name="Tareen S."/>
            <person name="Wink J."/>
        </authorList>
    </citation>
    <scope>NUCLEOTIDE SEQUENCE [LARGE SCALE GENOMIC DNA]</scope>
    <source>
        <strain evidence="10 11">NZ-12B</strain>
    </source>
</reference>
<feature type="binding site" evidence="8">
    <location>
        <begin position="200"/>
        <end position="201"/>
    </location>
    <ligand>
        <name>substrate</name>
    </ligand>
</feature>
<dbReference type="InterPro" id="IPR001653">
    <property type="entry name" value="DAP_epimerase_DapF"/>
</dbReference>
<dbReference type="PANTHER" id="PTHR31689">
    <property type="entry name" value="DIAMINOPIMELATE EPIMERASE, CHLOROPLASTIC"/>
    <property type="match status" value="1"/>
</dbReference>
<comment type="catalytic activity">
    <reaction evidence="7 8">
        <text>(2S,6S)-2,6-diaminopimelate = meso-2,6-diaminopimelate</text>
        <dbReference type="Rhea" id="RHEA:15393"/>
        <dbReference type="ChEBI" id="CHEBI:57609"/>
        <dbReference type="ChEBI" id="CHEBI:57791"/>
        <dbReference type="EC" id="5.1.1.7"/>
    </reaction>
</comment>
<feature type="active site" description="Proton acceptor" evidence="8">
    <location>
        <position position="209"/>
    </location>
</feature>
<keyword evidence="5 8" id="KW-0457">Lysine biosynthesis</keyword>
<keyword evidence="4 8" id="KW-0028">Amino-acid biosynthesis</keyword>
<dbReference type="NCBIfam" id="TIGR00652">
    <property type="entry name" value="DapF"/>
    <property type="match status" value="1"/>
</dbReference>
<dbReference type="RefSeq" id="WP_222823311.1">
    <property type="nucleotide sequence ID" value="NZ_JAHWXP010000001.1"/>
</dbReference>
<evidence type="ECO:0000256" key="2">
    <source>
        <dbReference type="ARBA" id="ARBA00010219"/>
    </source>
</evidence>
<dbReference type="Pfam" id="PF01678">
    <property type="entry name" value="DAP_epimerase"/>
    <property type="match status" value="2"/>
</dbReference>
<gene>
    <name evidence="8 10" type="primary">dapF</name>
    <name evidence="10" type="ORF">KYN89_00395</name>
</gene>
<evidence type="ECO:0000313" key="10">
    <source>
        <dbReference type="EMBL" id="MBY8335495.1"/>
    </source>
</evidence>
<evidence type="ECO:0000256" key="5">
    <source>
        <dbReference type="ARBA" id="ARBA00023154"/>
    </source>
</evidence>
<evidence type="ECO:0000256" key="6">
    <source>
        <dbReference type="ARBA" id="ARBA00023235"/>
    </source>
</evidence>
<comment type="pathway">
    <text evidence="1 8">Amino-acid biosynthesis; L-lysine biosynthesis via DAP pathway; DL-2,6-diaminopimelate from LL-2,6-diaminopimelate: step 1/1.</text>
</comment>
<dbReference type="EMBL" id="JAHWXP010000001">
    <property type="protein sequence ID" value="MBY8335495.1"/>
    <property type="molecule type" value="Genomic_DNA"/>
</dbReference>
<dbReference type="SUPFAM" id="SSF54506">
    <property type="entry name" value="Diaminopimelate epimerase-like"/>
    <property type="match status" value="2"/>
</dbReference>
<evidence type="ECO:0000256" key="8">
    <source>
        <dbReference type="HAMAP-Rule" id="MF_00197"/>
    </source>
</evidence>
<evidence type="ECO:0000256" key="4">
    <source>
        <dbReference type="ARBA" id="ARBA00022605"/>
    </source>
</evidence>
<feature type="binding site" evidence="8">
    <location>
        <begin position="210"/>
        <end position="211"/>
    </location>
    <ligand>
        <name>substrate</name>
    </ligand>
</feature>
<dbReference type="Gene3D" id="3.10.310.10">
    <property type="entry name" value="Diaminopimelate Epimerase, Chain A, domain 1"/>
    <property type="match status" value="2"/>
</dbReference>
<feature type="active site" evidence="9">
    <location>
        <position position="74"/>
    </location>
</feature>
<feature type="binding site" evidence="8">
    <location>
        <position position="47"/>
    </location>
    <ligand>
        <name>substrate</name>
    </ligand>
</feature>
<dbReference type="GO" id="GO:0008837">
    <property type="term" value="F:diaminopimelate epimerase activity"/>
    <property type="evidence" value="ECO:0007669"/>
    <property type="project" value="UniProtKB-EC"/>
</dbReference>
<evidence type="ECO:0000256" key="7">
    <source>
        <dbReference type="ARBA" id="ARBA00051712"/>
    </source>
</evidence>
<comment type="similarity">
    <text evidence="2 8">Belongs to the diaminopimelate epimerase family.</text>
</comment>
<organism evidence="10 11">
    <name type="scientific">Alteriqipengyuania abyssalis</name>
    <dbReference type="NCBI Taxonomy" id="2860200"/>
    <lineage>
        <taxon>Bacteria</taxon>
        <taxon>Pseudomonadati</taxon>
        <taxon>Pseudomonadota</taxon>
        <taxon>Alphaproteobacteria</taxon>
        <taxon>Sphingomonadales</taxon>
        <taxon>Erythrobacteraceae</taxon>
        <taxon>Alteriqipengyuania</taxon>
    </lineage>
</organism>
<feature type="site" description="Could be important to modulate the pK values of the two catalytic cysteine residues" evidence="8">
    <location>
        <position position="200"/>
    </location>
</feature>
<keyword evidence="8" id="KW-0963">Cytoplasm</keyword>